<gene>
    <name evidence="3" type="ORF">CLAFUR5_02162</name>
</gene>
<accession>A0A9Q8L6T1</accession>
<protein>
    <submittedName>
        <fullName evidence="3">Uncharacterized protein</fullName>
    </submittedName>
</protein>
<dbReference type="KEGG" id="ffu:CLAFUR5_02162"/>
<proteinExistence type="predicted"/>
<evidence type="ECO:0000256" key="2">
    <source>
        <dbReference type="SAM" id="MobiDB-lite"/>
    </source>
</evidence>
<dbReference type="GeneID" id="71982040"/>
<evidence type="ECO:0000313" key="3">
    <source>
        <dbReference type="EMBL" id="UJO11917.1"/>
    </source>
</evidence>
<feature type="compositionally biased region" description="Basic and acidic residues" evidence="2">
    <location>
        <begin position="13"/>
        <end position="23"/>
    </location>
</feature>
<feature type="coiled-coil region" evidence="1">
    <location>
        <begin position="120"/>
        <end position="147"/>
    </location>
</feature>
<dbReference type="AlphaFoldDB" id="A0A9Q8L6T1"/>
<reference evidence="3" key="2">
    <citation type="journal article" date="2022" name="Microb. Genom.">
        <title>A chromosome-scale genome assembly of the tomato pathogen Cladosporium fulvum reveals a compartmentalized genome architecture and the presence of a dispensable chromosome.</title>
        <authorList>
            <person name="Zaccaron A.Z."/>
            <person name="Chen L.H."/>
            <person name="Samaras A."/>
            <person name="Stergiopoulos I."/>
        </authorList>
    </citation>
    <scope>NUCLEOTIDE SEQUENCE</scope>
    <source>
        <strain evidence="3">Race5_Kim</strain>
    </source>
</reference>
<dbReference type="EMBL" id="CP090163">
    <property type="protein sequence ID" value="UJO11917.1"/>
    <property type="molecule type" value="Genomic_DNA"/>
</dbReference>
<dbReference type="RefSeq" id="XP_047756283.1">
    <property type="nucleotide sequence ID" value="XM_047901310.1"/>
</dbReference>
<sequence>MNAKHAVSNITRIDPEIGSRDPEDAANSSLAAKSIQEISAPPPRHKLQWSYIEVDEEDDNICVAYNCRPDFDDVWPHGLYINVCYNNDVSLEKAVGGPCGKPSFGAEIIHLVQAPNCFVKREALTKVQKLEEIIEDLGEDIKMLYRDEQWDAPSRVGAKGKRKRLESSTASSAGPMAQRTKVEAKRRLVELEL</sequence>
<feature type="region of interest" description="Disordered" evidence="2">
    <location>
        <begin position="155"/>
        <end position="182"/>
    </location>
</feature>
<feature type="region of interest" description="Disordered" evidence="2">
    <location>
        <begin position="1"/>
        <end position="30"/>
    </location>
</feature>
<keyword evidence="4" id="KW-1185">Reference proteome</keyword>
<evidence type="ECO:0000256" key="1">
    <source>
        <dbReference type="SAM" id="Coils"/>
    </source>
</evidence>
<organism evidence="3 4">
    <name type="scientific">Passalora fulva</name>
    <name type="common">Tomato leaf mold</name>
    <name type="synonym">Cladosporium fulvum</name>
    <dbReference type="NCBI Taxonomy" id="5499"/>
    <lineage>
        <taxon>Eukaryota</taxon>
        <taxon>Fungi</taxon>
        <taxon>Dikarya</taxon>
        <taxon>Ascomycota</taxon>
        <taxon>Pezizomycotina</taxon>
        <taxon>Dothideomycetes</taxon>
        <taxon>Dothideomycetidae</taxon>
        <taxon>Mycosphaerellales</taxon>
        <taxon>Mycosphaerellaceae</taxon>
        <taxon>Fulvia</taxon>
    </lineage>
</organism>
<reference evidence="3" key="1">
    <citation type="submission" date="2021-12" db="EMBL/GenBank/DDBJ databases">
        <authorList>
            <person name="Zaccaron A."/>
            <person name="Stergiopoulos I."/>
        </authorList>
    </citation>
    <scope>NUCLEOTIDE SEQUENCE</scope>
    <source>
        <strain evidence="3">Race5_Kim</strain>
    </source>
</reference>
<dbReference type="Proteomes" id="UP000756132">
    <property type="component" value="Chromosome 1"/>
</dbReference>
<name>A0A9Q8L6T1_PASFU</name>
<evidence type="ECO:0000313" key="4">
    <source>
        <dbReference type="Proteomes" id="UP000756132"/>
    </source>
</evidence>
<keyword evidence="1" id="KW-0175">Coiled coil</keyword>